<dbReference type="SUPFAM" id="SSF55874">
    <property type="entry name" value="ATPase domain of HSP90 chaperone/DNA topoisomerase II/histidine kinase"/>
    <property type="match status" value="1"/>
</dbReference>
<keyword evidence="1" id="KW-0808">Transferase</keyword>
<evidence type="ECO:0000313" key="5">
    <source>
        <dbReference type="Proteomes" id="UP001597063"/>
    </source>
</evidence>
<keyword evidence="4" id="KW-0547">Nucleotide-binding</keyword>
<evidence type="ECO:0000313" key="4">
    <source>
        <dbReference type="EMBL" id="MFD0690971.1"/>
    </source>
</evidence>
<name>A0ABW2Y3Z6_9ACTN</name>
<keyword evidence="1" id="KW-0418">Kinase</keyword>
<evidence type="ECO:0000256" key="1">
    <source>
        <dbReference type="ARBA" id="ARBA00022527"/>
    </source>
</evidence>
<feature type="region of interest" description="Disordered" evidence="2">
    <location>
        <begin position="245"/>
        <end position="264"/>
    </location>
</feature>
<sequence>MVYALPEEQAPRLARKILRGTLVNAVVGESDVDDAELVVGELAANAISHSAGPYELRFVTIDGHPAWCEVVDGGRDLAGIPQILESLHRNAMPEEQAHQDDLQQESGRGLAIVHRLTGGRCRAYPTVISATGQPGKAVAFALPSGIRLWCFSDPSSATARAALENLAAGLRARGWEVALVFAEETVLTTLPPDSRTEAVKIVVRFGGDGFFFAYARSPHRQIAPLSQIDRAIRAVVLVHGGPVPPPPIPDGVKTLAGSQDHETR</sequence>
<dbReference type="InterPro" id="IPR003594">
    <property type="entry name" value="HATPase_dom"/>
</dbReference>
<dbReference type="Gene3D" id="3.30.565.10">
    <property type="entry name" value="Histidine kinase-like ATPase, C-terminal domain"/>
    <property type="match status" value="1"/>
</dbReference>
<keyword evidence="5" id="KW-1185">Reference proteome</keyword>
<dbReference type="GO" id="GO:0005524">
    <property type="term" value="F:ATP binding"/>
    <property type="evidence" value="ECO:0007669"/>
    <property type="project" value="UniProtKB-KW"/>
</dbReference>
<keyword evidence="4" id="KW-0067">ATP-binding</keyword>
<dbReference type="Pfam" id="PF13581">
    <property type="entry name" value="HATPase_c_2"/>
    <property type="match status" value="1"/>
</dbReference>
<organism evidence="4 5">
    <name type="scientific">Actinomadura fibrosa</name>
    <dbReference type="NCBI Taxonomy" id="111802"/>
    <lineage>
        <taxon>Bacteria</taxon>
        <taxon>Bacillati</taxon>
        <taxon>Actinomycetota</taxon>
        <taxon>Actinomycetes</taxon>
        <taxon>Streptosporangiales</taxon>
        <taxon>Thermomonosporaceae</taxon>
        <taxon>Actinomadura</taxon>
    </lineage>
</organism>
<reference evidence="5" key="1">
    <citation type="journal article" date="2019" name="Int. J. Syst. Evol. Microbiol.">
        <title>The Global Catalogue of Microorganisms (GCM) 10K type strain sequencing project: providing services to taxonomists for standard genome sequencing and annotation.</title>
        <authorList>
            <consortium name="The Broad Institute Genomics Platform"/>
            <consortium name="The Broad Institute Genome Sequencing Center for Infectious Disease"/>
            <person name="Wu L."/>
            <person name="Ma J."/>
        </authorList>
    </citation>
    <scope>NUCLEOTIDE SEQUENCE [LARGE SCALE GENOMIC DNA]</scope>
    <source>
        <strain evidence="5">JCM 9371</strain>
    </source>
</reference>
<dbReference type="InterPro" id="IPR050267">
    <property type="entry name" value="Anti-sigma-factor_SerPK"/>
</dbReference>
<dbReference type="PANTHER" id="PTHR35526">
    <property type="entry name" value="ANTI-SIGMA-F FACTOR RSBW-RELATED"/>
    <property type="match status" value="1"/>
</dbReference>
<evidence type="ECO:0000259" key="3">
    <source>
        <dbReference type="Pfam" id="PF13581"/>
    </source>
</evidence>
<dbReference type="CDD" id="cd16936">
    <property type="entry name" value="HATPase_RsbW-like"/>
    <property type="match status" value="1"/>
</dbReference>
<comment type="caution">
    <text evidence="4">The sequence shown here is derived from an EMBL/GenBank/DDBJ whole genome shotgun (WGS) entry which is preliminary data.</text>
</comment>
<dbReference type="Proteomes" id="UP001597063">
    <property type="component" value="Unassembled WGS sequence"/>
</dbReference>
<proteinExistence type="predicted"/>
<dbReference type="InterPro" id="IPR036890">
    <property type="entry name" value="HATPase_C_sf"/>
</dbReference>
<keyword evidence="1" id="KW-0723">Serine/threonine-protein kinase</keyword>
<gene>
    <name evidence="4" type="ORF">ACFQZM_41220</name>
</gene>
<evidence type="ECO:0000256" key="2">
    <source>
        <dbReference type="SAM" id="MobiDB-lite"/>
    </source>
</evidence>
<dbReference type="RefSeq" id="WP_165502877.1">
    <property type="nucleotide sequence ID" value="NZ_CAACUY010000042.1"/>
</dbReference>
<feature type="domain" description="Histidine kinase/HSP90-like ATPase" evidence="3">
    <location>
        <begin position="9"/>
        <end position="117"/>
    </location>
</feature>
<dbReference type="EMBL" id="JBHTGP010000025">
    <property type="protein sequence ID" value="MFD0690971.1"/>
    <property type="molecule type" value="Genomic_DNA"/>
</dbReference>
<dbReference type="PANTHER" id="PTHR35526:SF3">
    <property type="entry name" value="ANTI-SIGMA-F FACTOR RSBW"/>
    <property type="match status" value="1"/>
</dbReference>
<protein>
    <submittedName>
        <fullName evidence="4">ATP-binding protein</fullName>
    </submittedName>
</protein>
<accession>A0ABW2Y3Z6</accession>